<dbReference type="Gene3D" id="3.90.190.20">
    <property type="entry name" value="Mur ligase, C-terminal domain"/>
    <property type="match status" value="1"/>
</dbReference>
<evidence type="ECO:0000256" key="7">
    <source>
        <dbReference type="ARBA" id="ARBA00022741"/>
    </source>
</evidence>
<dbReference type="PATRIC" id="fig|1423760.3.peg.2192"/>
<dbReference type="Gene3D" id="3.40.1190.10">
    <property type="entry name" value="Mur-like, catalytic domain"/>
    <property type="match status" value="1"/>
</dbReference>
<comment type="subcellular location">
    <subcellularLocation>
        <location evidence="1 14">Cytoplasm</location>
    </subcellularLocation>
</comment>
<dbReference type="PANTHER" id="PTHR43445">
    <property type="entry name" value="UDP-N-ACETYLMURAMATE--L-ALANINE LIGASE-RELATED"/>
    <property type="match status" value="1"/>
</dbReference>
<protein>
    <recommendedName>
        <fullName evidence="3 14">UDP-N-acetylmuramate--L-alanine ligase</fullName>
        <ecNumber evidence="3 14">6.3.2.8</ecNumber>
    </recommendedName>
    <alternativeName>
        <fullName evidence="14">UDP-N-acetylmuramoyl-L-alanine synthetase</fullName>
    </alternativeName>
</protein>
<evidence type="ECO:0000313" key="19">
    <source>
        <dbReference type="Proteomes" id="UP000050816"/>
    </source>
</evidence>
<dbReference type="PANTHER" id="PTHR43445:SF3">
    <property type="entry name" value="UDP-N-ACETYLMURAMATE--L-ALANINE LIGASE"/>
    <property type="match status" value="1"/>
</dbReference>
<evidence type="ECO:0000256" key="10">
    <source>
        <dbReference type="ARBA" id="ARBA00022984"/>
    </source>
</evidence>
<keyword evidence="4 14" id="KW-0963">Cytoplasm</keyword>
<comment type="function">
    <text evidence="14">Cell wall formation.</text>
</comment>
<dbReference type="InterPro" id="IPR000713">
    <property type="entry name" value="Mur_ligase_N"/>
</dbReference>
<dbReference type="UniPathway" id="UPA00219"/>
<dbReference type="EMBL" id="AZFK01000005">
    <property type="protein sequence ID" value="KRL92433.1"/>
    <property type="molecule type" value="Genomic_DNA"/>
</dbReference>
<comment type="similarity">
    <text evidence="14">Belongs to the MurCDEF family.</text>
</comment>
<dbReference type="InterPro" id="IPR036565">
    <property type="entry name" value="Mur-like_cat_sf"/>
</dbReference>
<gene>
    <name evidence="14" type="primary">murC</name>
    <name evidence="18" type="ORF">FC43_GL002091</name>
</gene>
<evidence type="ECO:0000256" key="5">
    <source>
        <dbReference type="ARBA" id="ARBA00022598"/>
    </source>
</evidence>
<dbReference type="EC" id="6.3.2.8" evidence="3 14"/>
<dbReference type="Gene3D" id="3.40.50.720">
    <property type="entry name" value="NAD(P)-binding Rossmann-like Domain"/>
    <property type="match status" value="1"/>
</dbReference>
<reference evidence="18 19" key="1">
    <citation type="journal article" date="2015" name="Genome Announc.">
        <title>Expanding the biotechnology potential of lactobacilli through comparative genomics of 213 strains and associated genera.</title>
        <authorList>
            <person name="Sun Z."/>
            <person name="Harris H.M."/>
            <person name="McCann A."/>
            <person name="Guo C."/>
            <person name="Argimon S."/>
            <person name="Zhang W."/>
            <person name="Yang X."/>
            <person name="Jeffery I.B."/>
            <person name="Cooney J.C."/>
            <person name="Kagawa T.F."/>
            <person name="Liu W."/>
            <person name="Song Y."/>
            <person name="Salvetti E."/>
            <person name="Wrobel A."/>
            <person name="Rasinkangas P."/>
            <person name="Parkhill J."/>
            <person name="Rea M.C."/>
            <person name="O'Sullivan O."/>
            <person name="Ritari J."/>
            <person name="Douillard F.P."/>
            <person name="Paul Ross R."/>
            <person name="Yang R."/>
            <person name="Briner A.E."/>
            <person name="Felis G.E."/>
            <person name="de Vos W.M."/>
            <person name="Barrangou R."/>
            <person name="Klaenhammer T.R."/>
            <person name="Caufield P.W."/>
            <person name="Cui Y."/>
            <person name="Zhang H."/>
            <person name="O'Toole P.W."/>
        </authorList>
    </citation>
    <scope>NUCLEOTIDE SEQUENCE [LARGE SCALE GENOMIC DNA]</scope>
    <source>
        <strain evidence="18 19">DSM 15946</strain>
    </source>
</reference>
<dbReference type="RefSeq" id="WP_056953535.1">
    <property type="nucleotide sequence ID" value="NZ_AZFK01000005.1"/>
</dbReference>
<dbReference type="InterPro" id="IPR050061">
    <property type="entry name" value="MurCDEF_pg_biosynth"/>
</dbReference>
<proteinExistence type="inferred from homology"/>
<keyword evidence="8 14" id="KW-0067">ATP-binding</keyword>
<dbReference type="SUPFAM" id="SSF53623">
    <property type="entry name" value="MurD-like peptide ligases, catalytic domain"/>
    <property type="match status" value="1"/>
</dbReference>
<sequence length="434" mass="47854">MEQKHYYFIGIKGTGMAALAEVLFDLGHTVEGSDIEKETFTQGPLLEKGIQIHSFDPANLRAGMTVVKGNAFGMDHPEVQQALALGLPVQSYPETVEELVQSYTSIGVAGAHGKTSTTALLSHVLAGVAPTNYLIGDGEGNGQADARFFAFEADEYRDHFLAYHPDYAIMTNVDFDHPDYFADLAAVQASFETYGRQVKKAIFAWGDDPSLRQLKVDVPVYYYGTKPTDDFYAVDIQRTPAGSTFTAFYREKKLGEFTVHLYGEHSVLNALAVIAVAYLEQVDLTEIQRELASFTGVKRRFAEHKVGEATIIDDYAHHPSEIKATLDAARQKYPDKEIVAVFQPHTYSRLQAYLTEFGQSLTAADQLYVTPIFGSIREAAGQISSADLIKLVPGSKAIDLDSIDQLLTHHNAVVVFMGAGDIEKYEDAYVARLQ</sequence>
<keyword evidence="11 14" id="KW-0131">Cell cycle</keyword>
<dbReference type="AlphaFoldDB" id="A0A0R1UGA4"/>
<dbReference type="GO" id="GO:0071555">
    <property type="term" value="P:cell wall organization"/>
    <property type="evidence" value="ECO:0007669"/>
    <property type="project" value="UniProtKB-KW"/>
</dbReference>
<dbReference type="GO" id="GO:0005737">
    <property type="term" value="C:cytoplasm"/>
    <property type="evidence" value="ECO:0007669"/>
    <property type="project" value="UniProtKB-SubCell"/>
</dbReference>
<keyword evidence="5 14" id="KW-0436">Ligase</keyword>
<feature type="domain" description="Mur ligase central" evidence="17">
    <location>
        <begin position="108"/>
        <end position="277"/>
    </location>
</feature>
<dbReference type="GO" id="GO:0008360">
    <property type="term" value="P:regulation of cell shape"/>
    <property type="evidence" value="ECO:0007669"/>
    <property type="project" value="UniProtKB-KW"/>
</dbReference>
<evidence type="ECO:0000256" key="1">
    <source>
        <dbReference type="ARBA" id="ARBA00004496"/>
    </source>
</evidence>
<evidence type="ECO:0000256" key="12">
    <source>
        <dbReference type="ARBA" id="ARBA00023316"/>
    </source>
</evidence>
<comment type="pathway">
    <text evidence="2 14">Cell wall biogenesis; peptidoglycan biosynthesis.</text>
</comment>
<evidence type="ECO:0000259" key="16">
    <source>
        <dbReference type="Pfam" id="PF02875"/>
    </source>
</evidence>
<feature type="domain" description="Mur ligase N-terminal catalytic" evidence="15">
    <location>
        <begin position="5"/>
        <end position="103"/>
    </location>
</feature>
<evidence type="ECO:0000259" key="15">
    <source>
        <dbReference type="Pfam" id="PF01225"/>
    </source>
</evidence>
<keyword evidence="9 14" id="KW-0133">Cell shape</keyword>
<evidence type="ECO:0000256" key="11">
    <source>
        <dbReference type="ARBA" id="ARBA00023306"/>
    </source>
</evidence>
<keyword evidence="12 14" id="KW-0961">Cell wall biogenesis/degradation</keyword>
<name>A0A0R1UGA4_9LACO</name>
<dbReference type="Proteomes" id="UP000050816">
    <property type="component" value="Unassembled WGS sequence"/>
</dbReference>
<dbReference type="HAMAP" id="MF_00046">
    <property type="entry name" value="MurC"/>
    <property type="match status" value="1"/>
</dbReference>
<comment type="caution">
    <text evidence="18">The sequence shown here is derived from an EMBL/GenBank/DDBJ whole genome shotgun (WGS) entry which is preliminary data.</text>
</comment>
<feature type="domain" description="Mur ligase C-terminal" evidence="16">
    <location>
        <begin position="300"/>
        <end position="420"/>
    </location>
</feature>
<dbReference type="InterPro" id="IPR036615">
    <property type="entry name" value="Mur_ligase_C_dom_sf"/>
</dbReference>
<keyword evidence="6 14" id="KW-0132">Cell division</keyword>
<evidence type="ECO:0000256" key="9">
    <source>
        <dbReference type="ARBA" id="ARBA00022960"/>
    </source>
</evidence>
<evidence type="ECO:0000256" key="2">
    <source>
        <dbReference type="ARBA" id="ARBA00004752"/>
    </source>
</evidence>
<dbReference type="InterPro" id="IPR013221">
    <property type="entry name" value="Mur_ligase_cen"/>
</dbReference>
<evidence type="ECO:0000256" key="8">
    <source>
        <dbReference type="ARBA" id="ARBA00022840"/>
    </source>
</evidence>
<dbReference type="GO" id="GO:0051301">
    <property type="term" value="P:cell division"/>
    <property type="evidence" value="ECO:0007669"/>
    <property type="project" value="UniProtKB-KW"/>
</dbReference>
<keyword evidence="10 14" id="KW-0573">Peptidoglycan synthesis</keyword>
<dbReference type="GO" id="GO:0005524">
    <property type="term" value="F:ATP binding"/>
    <property type="evidence" value="ECO:0007669"/>
    <property type="project" value="UniProtKB-UniRule"/>
</dbReference>
<organism evidence="18 19">
    <name type="scientific">Limosilactobacillus ingluviei DSM 15946</name>
    <dbReference type="NCBI Taxonomy" id="1423760"/>
    <lineage>
        <taxon>Bacteria</taxon>
        <taxon>Bacillati</taxon>
        <taxon>Bacillota</taxon>
        <taxon>Bacilli</taxon>
        <taxon>Lactobacillales</taxon>
        <taxon>Lactobacillaceae</taxon>
        <taxon>Limosilactobacillus</taxon>
    </lineage>
</organism>
<dbReference type="Pfam" id="PF01225">
    <property type="entry name" value="Mur_ligase"/>
    <property type="match status" value="1"/>
</dbReference>
<evidence type="ECO:0000256" key="6">
    <source>
        <dbReference type="ARBA" id="ARBA00022618"/>
    </source>
</evidence>
<dbReference type="GO" id="GO:0009252">
    <property type="term" value="P:peptidoglycan biosynthetic process"/>
    <property type="evidence" value="ECO:0007669"/>
    <property type="project" value="UniProtKB-UniRule"/>
</dbReference>
<evidence type="ECO:0000313" key="18">
    <source>
        <dbReference type="EMBL" id="KRL92433.1"/>
    </source>
</evidence>
<comment type="catalytic activity">
    <reaction evidence="13 14">
        <text>UDP-N-acetyl-alpha-D-muramate + L-alanine + ATP = UDP-N-acetyl-alpha-D-muramoyl-L-alanine + ADP + phosphate + H(+)</text>
        <dbReference type="Rhea" id="RHEA:23372"/>
        <dbReference type="ChEBI" id="CHEBI:15378"/>
        <dbReference type="ChEBI" id="CHEBI:30616"/>
        <dbReference type="ChEBI" id="CHEBI:43474"/>
        <dbReference type="ChEBI" id="CHEBI:57972"/>
        <dbReference type="ChEBI" id="CHEBI:70757"/>
        <dbReference type="ChEBI" id="CHEBI:83898"/>
        <dbReference type="ChEBI" id="CHEBI:456216"/>
        <dbReference type="EC" id="6.3.2.8"/>
    </reaction>
</comment>
<feature type="binding site" evidence="14">
    <location>
        <begin position="110"/>
        <end position="116"/>
    </location>
    <ligand>
        <name>ATP</name>
        <dbReference type="ChEBI" id="CHEBI:30616"/>
    </ligand>
</feature>
<dbReference type="InterPro" id="IPR004101">
    <property type="entry name" value="Mur_ligase_C"/>
</dbReference>
<dbReference type="NCBIfam" id="TIGR01082">
    <property type="entry name" value="murC"/>
    <property type="match status" value="1"/>
</dbReference>
<evidence type="ECO:0000256" key="4">
    <source>
        <dbReference type="ARBA" id="ARBA00022490"/>
    </source>
</evidence>
<dbReference type="Pfam" id="PF02875">
    <property type="entry name" value="Mur_ligase_C"/>
    <property type="match status" value="1"/>
</dbReference>
<evidence type="ECO:0000259" key="17">
    <source>
        <dbReference type="Pfam" id="PF08245"/>
    </source>
</evidence>
<evidence type="ECO:0000256" key="13">
    <source>
        <dbReference type="ARBA" id="ARBA00047833"/>
    </source>
</evidence>
<dbReference type="SUPFAM" id="SSF53244">
    <property type="entry name" value="MurD-like peptide ligases, peptide-binding domain"/>
    <property type="match status" value="1"/>
</dbReference>
<dbReference type="GO" id="GO:0008763">
    <property type="term" value="F:UDP-N-acetylmuramate-L-alanine ligase activity"/>
    <property type="evidence" value="ECO:0007669"/>
    <property type="project" value="UniProtKB-UniRule"/>
</dbReference>
<evidence type="ECO:0000256" key="14">
    <source>
        <dbReference type="HAMAP-Rule" id="MF_00046"/>
    </source>
</evidence>
<keyword evidence="7 14" id="KW-0547">Nucleotide-binding</keyword>
<dbReference type="Pfam" id="PF08245">
    <property type="entry name" value="Mur_ligase_M"/>
    <property type="match status" value="1"/>
</dbReference>
<accession>A0A0R1UGA4</accession>
<evidence type="ECO:0000256" key="3">
    <source>
        <dbReference type="ARBA" id="ARBA00012211"/>
    </source>
</evidence>
<dbReference type="SUPFAM" id="SSF51984">
    <property type="entry name" value="MurCD N-terminal domain"/>
    <property type="match status" value="1"/>
</dbReference>
<dbReference type="InterPro" id="IPR005758">
    <property type="entry name" value="UDP-N-AcMur_Ala_ligase_MurC"/>
</dbReference>